<keyword evidence="2" id="KW-1185">Reference proteome</keyword>
<gene>
    <name evidence="1" type="ORF">V473_23255</name>
</gene>
<accession>A0A0J7XKD4</accession>
<dbReference type="EMBL" id="JACT01000009">
    <property type="protein sequence ID" value="KMS51553.1"/>
    <property type="molecule type" value="Genomic_DNA"/>
</dbReference>
<comment type="caution">
    <text evidence="1">The sequence shown here is derived from an EMBL/GenBank/DDBJ whole genome shotgun (WGS) entry which is preliminary data.</text>
</comment>
<dbReference type="Proteomes" id="UP000052232">
    <property type="component" value="Unassembled WGS sequence"/>
</dbReference>
<organism evidence="1 2">
    <name type="scientific">Sphingobium cupriresistens LL01</name>
    <dbReference type="NCBI Taxonomy" id="1420583"/>
    <lineage>
        <taxon>Bacteria</taxon>
        <taxon>Pseudomonadati</taxon>
        <taxon>Pseudomonadota</taxon>
        <taxon>Alphaproteobacteria</taxon>
        <taxon>Sphingomonadales</taxon>
        <taxon>Sphingomonadaceae</taxon>
        <taxon>Sphingobium</taxon>
    </lineage>
</organism>
<evidence type="ECO:0008006" key="3">
    <source>
        <dbReference type="Google" id="ProtNLM"/>
    </source>
</evidence>
<dbReference type="STRING" id="1420583.V473_23255"/>
<protein>
    <recommendedName>
        <fullName evidence="3">DUF4365 domain-containing protein</fullName>
    </recommendedName>
</protein>
<evidence type="ECO:0000313" key="2">
    <source>
        <dbReference type="Proteomes" id="UP000052232"/>
    </source>
</evidence>
<evidence type="ECO:0000313" key="1">
    <source>
        <dbReference type="EMBL" id="KMS51553.1"/>
    </source>
</evidence>
<sequence>MASIDMHSHHSTLRERIVEHVFVGEALRTLWQRGITDVEVLRSEFDAHGYDLVMGRGSVVRHIQFKTGIRSKPAPVSVGRALADKPSGCVIWICVTLDLDLGPFWWFGGAPGEPLPDLSGFASPKRIGRREGGDRPLRVNHSKVPAKHFQRIDTMDAMLETLFGPLPHDAAPVVADDAGAEA</sequence>
<dbReference type="AlphaFoldDB" id="A0A0J7XKD4"/>
<proteinExistence type="predicted"/>
<dbReference type="RefSeq" id="WP_066609269.1">
    <property type="nucleotide sequence ID" value="NZ_KQ130440.1"/>
</dbReference>
<name>A0A0J7XKD4_9SPHN</name>
<dbReference type="PATRIC" id="fig|1420583.3.peg.4461"/>
<reference evidence="1 2" key="1">
    <citation type="journal article" date="2015" name="G3 (Bethesda)">
        <title>Insights into Ongoing Evolution of the Hexachlorocyclohexane Catabolic Pathway from Comparative Genomics of Ten Sphingomonadaceae Strains.</title>
        <authorList>
            <person name="Pearce S.L."/>
            <person name="Oakeshott J.G."/>
            <person name="Pandey G."/>
        </authorList>
    </citation>
    <scope>NUCLEOTIDE SEQUENCE [LARGE SCALE GENOMIC DNA]</scope>
    <source>
        <strain evidence="1 2">LL01</strain>
    </source>
</reference>